<keyword evidence="3 5" id="KW-0493">Microtubule</keyword>
<dbReference type="EMBL" id="CCKQ01012342">
    <property type="protein sequence ID" value="CDW83952.1"/>
    <property type="molecule type" value="Genomic_DNA"/>
</dbReference>
<dbReference type="AlphaFoldDB" id="A0A078ARY1"/>
<gene>
    <name evidence="8" type="primary">Contig5311.g5685</name>
    <name evidence="8" type="ORF">STYLEM_13007</name>
</gene>
<dbReference type="InterPro" id="IPR036872">
    <property type="entry name" value="CH_dom_sf"/>
</dbReference>
<keyword evidence="4" id="KW-0206">Cytoskeleton</keyword>
<dbReference type="InterPro" id="IPR004953">
    <property type="entry name" value="EB1_C"/>
</dbReference>
<keyword evidence="9" id="KW-1185">Reference proteome</keyword>
<dbReference type="InterPro" id="IPR027328">
    <property type="entry name" value="MAPRE"/>
</dbReference>
<protein>
    <submittedName>
        <fullName evidence="8">Microtubule-associated rp eb member 2</fullName>
    </submittedName>
</protein>
<evidence type="ECO:0000256" key="2">
    <source>
        <dbReference type="ARBA" id="ARBA00022490"/>
    </source>
</evidence>
<dbReference type="SUPFAM" id="SSF140612">
    <property type="entry name" value="EB1 dimerisation domain-like"/>
    <property type="match status" value="1"/>
</dbReference>
<reference evidence="8 9" key="1">
    <citation type="submission" date="2014-06" db="EMBL/GenBank/DDBJ databases">
        <authorList>
            <person name="Swart Estienne"/>
        </authorList>
    </citation>
    <scope>NUCLEOTIDE SEQUENCE [LARGE SCALE GENOMIC DNA]</scope>
    <source>
        <strain evidence="8 9">130c</strain>
    </source>
</reference>
<dbReference type="InterPro" id="IPR036133">
    <property type="entry name" value="EB1_C_sf"/>
</dbReference>
<evidence type="ECO:0000256" key="5">
    <source>
        <dbReference type="PROSITE-ProRule" id="PRU00576"/>
    </source>
</evidence>
<evidence type="ECO:0000256" key="6">
    <source>
        <dbReference type="SAM" id="MobiDB-lite"/>
    </source>
</evidence>
<dbReference type="PROSITE" id="PS51230">
    <property type="entry name" value="EB1_C"/>
    <property type="match status" value="1"/>
</dbReference>
<dbReference type="OrthoDB" id="2119228at2759"/>
<evidence type="ECO:0000256" key="3">
    <source>
        <dbReference type="ARBA" id="ARBA00022701"/>
    </source>
</evidence>
<dbReference type="Proteomes" id="UP000039865">
    <property type="component" value="Unassembled WGS sequence"/>
</dbReference>
<feature type="domain" description="EB1 C-terminal" evidence="7">
    <location>
        <begin position="271"/>
        <end position="345"/>
    </location>
</feature>
<proteinExistence type="predicted"/>
<organism evidence="8 9">
    <name type="scientific">Stylonychia lemnae</name>
    <name type="common">Ciliate</name>
    <dbReference type="NCBI Taxonomy" id="5949"/>
    <lineage>
        <taxon>Eukaryota</taxon>
        <taxon>Sar</taxon>
        <taxon>Alveolata</taxon>
        <taxon>Ciliophora</taxon>
        <taxon>Intramacronucleata</taxon>
        <taxon>Spirotrichea</taxon>
        <taxon>Stichotrichia</taxon>
        <taxon>Sporadotrichida</taxon>
        <taxon>Oxytrichidae</taxon>
        <taxon>Stylonychinae</taxon>
        <taxon>Stylonychia</taxon>
    </lineage>
</organism>
<keyword evidence="2" id="KW-0963">Cytoplasm</keyword>
<comment type="subcellular location">
    <subcellularLocation>
        <location evidence="1">Cytoplasm</location>
        <location evidence="1">Cytoskeleton</location>
    </subcellularLocation>
</comment>
<sequence>MSSHQHNPLISTPPNDENAFHTQNSLNLPTSFPSSQTNSQSERQTLLIQQSQPLNKTELLRWLSQEINIQVNNIQRVSSGTLIILLFVKIFQNDVQTLQAIHKSANIKAKAEIESLTNFKFIFKLLQEQISQAGVNWIGSLNGKPSAQVDFMNKLIKGKVNELVEILQIVKKFYDGFKPIIVNNNNHAQCQKIVTQMFDDAQIMGIDNKKSAFQDSTNFTRSQYSSNAGGYQYKSIITDYSQSNTQNNQSSCNNVLQFEKLLTRSYQVQNDLESLIQDNQELRKLNVVQQVRTKAAEKERDFYFGKLRDIELLLTQEEGLAQKEPEERMRAIVKILYAKEDENIEVDEDGNIIV</sequence>
<evidence type="ECO:0000256" key="4">
    <source>
        <dbReference type="ARBA" id="ARBA00023212"/>
    </source>
</evidence>
<evidence type="ECO:0000313" key="9">
    <source>
        <dbReference type="Proteomes" id="UP000039865"/>
    </source>
</evidence>
<accession>A0A078ARY1</accession>
<dbReference type="Gene3D" id="1.20.5.1430">
    <property type="match status" value="1"/>
</dbReference>
<name>A0A078ARY1_STYLE</name>
<evidence type="ECO:0000259" key="7">
    <source>
        <dbReference type="PROSITE" id="PS51230"/>
    </source>
</evidence>
<dbReference type="SUPFAM" id="SSF47576">
    <property type="entry name" value="Calponin-homology domain, CH-domain"/>
    <property type="match status" value="1"/>
</dbReference>
<dbReference type="InParanoid" id="A0A078ARY1"/>
<feature type="region of interest" description="Disordered" evidence="6">
    <location>
        <begin position="1"/>
        <end position="43"/>
    </location>
</feature>
<evidence type="ECO:0000313" key="8">
    <source>
        <dbReference type="EMBL" id="CDW83952.1"/>
    </source>
</evidence>
<dbReference type="GO" id="GO:0005874">
    <property type="term" value="C:microtubule"/>
    <property type="evidence" value="ECO:0007669"/>
    <property type="project" value="UniProtKB-KW"/>
</dbReference>
<dbReference type="GO" id="GO:0008017">
    <property type="term" value="F:microtubule binding"/>
    <property type="evidence" value="ECO:0007669"/>
    <property type="project" value="InterPro"/>
</dbReference>
<dbReference type="PANTHER" id="PTHR10623">
    <property type="entry name" value="MICROTUBULE-ASSOCIATED PROTEIN RP/EB FAMILY MEMBER"/>
    <property type="match status" value="1"/>
</dbReference>
<evidence type="ECO:0000256" key="1">
    <source>
        <dbReference type="ARBA" id="ARBA00004245"/>
    </source>
</evidence>
<dbReference type="Gene3D" id="1.10.418.10">
    <property type="entry name" value="Calponin-like domain"/>
    <property type="match status" value="1"/>
</dbReference>
<dbReference type="Pfam" id="PF03271">
    <property type="entry name" value="EB1"/>
    <property type="match status" value="1"/>
</dbReference>